<protein>
    <recommendedName>
        <fullName evidence="4">Type II secretion system protein GspC N-terminal domain-containing protein</fullName>
    </recommendedName>
</protein>
<dbReference type="AlphaFoldDB" id="E1YFL1"/>
<keyword evidence="2" id="KW-0812">Transmembrane</keyword>
<reference evidence="3" key="1">
    <citation type="journal article" date="2011" name="Environ. Microbiol.">
        <title>Genomic insights into the metabolic potential of the polycyclic aromatic hydrocarbon degrading sulfate-reducing Deltaproteobacterium N47.</title>
        <authorList>
            <person name="Bergmann F."/>
            <person name="Selesi D."/>
            <person name="Weinmaier T."/>
            <person name="Tischler P."/>
            <person name="Rattei T."/>
            <person name="Meckenstock R.U."/>
        </authorList>
    </citation>
    <scope>NUCLEOTIDE SEQUENCE</scope>
</reference>
<evidence type="ECO:0000256" key="2">
    <source>
        <dbReference type="SAM" id="Phobius"/>
    </source>
</evidence>
<accession>E1YFL1</accession>
<dbReference type="EMBL" id="FR695872">
    <property type="protein sequence ID" value="CBX29355.1"/>
    <property type="molecule type" value="Genomic_DNA"/>
</dbReference>
<feature type="region of interest" description="Disordered" evidence="1">
    <location>
        <begin position="168"/>
        <end position="208"/>
    </location>
</feature>
<proteinExistence type="predicted"/>
<feature type="compositionally biased region" description="Polar residues" evidence="1">
    <location>
        <begin position="197"/>
        <end position="208"/>
    </location>
</feature>
<sequence length="265" mass="29075">MRFLKYIIKSAHLLNIFLIIAVVFYARYAVLPVLNTSIKYSLPKSKDIILSEDDKPVINQSPSLSEFMVVADQNLFHPDRIIPAVKITAPPVPPPEIVLYGTLITDNESYAYLEDKKSSYKTPGRGKRQLVLKKGSIIGGYTLTTIEDNKIELIKGENKMVVNLMDSRKPKTREDSANGKSKVKTGIMPAADPMKSSIPQNPESPDVMSSMQITSPFGGQFPMPVPPSASDAGNAGKPGATRYISPRARAKILKMDSNNTIMPAP</sequence>
<feature type="transmembrane region" description="Helical" evidence="2">
    <location>
        <begin position="12"/>
        <end position="34"/>
    </location>
</feature>
<keyword evidence="2" id="KW-0472">Membrane</keyword>
<name>E1YFL1_9BACT</name>
<organism evidence="3">
    <name type="scientific">uncultured Desulfobacterium sp</name>
    <dbReference type="NCBI Taxonomy" id="201089"/>
    <lineage>
        <taxon>Bacteria</taxon>
        <taxon>Pseudomonadati</taxon>
        <taxon>Thermodesulfobacteriota</taxon>
        <taxon>Desulfobacteria</taxon>
        <taxon>Desulfobacterales</taxon>
        <taxon>Desulfobacteriaceae</taxon>
        <taxon>Desulfobacterium</taxon>
        <taxon>environmental samples</taxon>
    </lineage>
</organism>
<evidence type="ECO:0000256" key="1">
    <source>
        <dbReference type="SAM" id="MobiDB-lite"/>
    </source>
</evidence>
<gene>
    <name evidence="3" type="ORF">N47_J03360</name>
</gene>
<evidence type="ECO:0008006" key="4">
    <source>
        <dbReference type="Google" id="ProtNLM"/>
    </source>
</evidence>
<feature type="compositionally biased region" description="Basic and acidic residues" evidence="1">
    <location>
        <begin position="168"/>
        <end position="177"/>
    </location>
</feature>
<evidence type="ECO:0000313" key="3">
    <source>
        <dbReference type="EMBL" id="CBX29355.1"/>
    </source>
</evidence>
<keyword evidence="2" id="KW-1133">Transmembrane helix</keyword>